<evidence type="ECO:0000256" key="1">
    <source>
        <dbReference type="SAM" id="MobiDB-lite"/>
    </source>
</evidence>
<feature type="signal peptide" evidence="2">
    <location>
        <begin position="1"/>
        <end position="33"/>
    </location>
</feature>
<feature type="chain" id="PRO_5004880466" evidence="2">
    <location>
        <begin position="34"/>
        <end position="289"/>
    </location>
</feature>
<evidence type="ECO:0000256" key="2">
    <source>
        <dbReference type="SAM" id="SignalP"/>
    </source>
</evidence>
<proteinExistence type="predicted"/>
<dbReference type="AlphaFoldDB" id="W6MEK9"/>
<name>W6MEK9_9GAMM</name>
<protein>
    <submittedName>
        <fullName evidence="3">Uncharacterized protein</fullName>
    </submittedName>
</protein>
<gene>
    <name evidence="3" type="ORF">BN873_p70031</name>
</gene>
<dbReference type="RefSeq" id="WP_139031795.1">
    <property type="nucleotide sequence ID" value="NZ_CBTJ020000119.1"/>
</dbReference>
<evidence type="ECO:0000313" key="4">
    <source>
        <dbReference type="Proteomes" id="UP000035760"/>
    </source>
</evidence>
<feature type="region of interest" description="Disordered" evidence="1">
    <location>
        <begin position="166"/>
        <end position="186"/>
    </location>
</feature>
<dbReference type="EMBL" id="CBTJ020000119">
    <property type="protein sequence ID" value="CDI04793.1"/>
    <property type="molecule type" value="Genomic_DNA"/>
</dbReference>
<comment type="caution">
    <text evidence="3">The sequence shown here is derived from an EMBL/GenBank/DDBJ whole genome shotgun (WGS) entry which is preliminary data.</text>
</comment>
<organism evidence="3 4">
    <name type="scientific">Candidatus Competibacter denitrificans Run_A_D11</name>
    <dbReference type="NCBI Taxonomy" id="1400863"/>
    <lineage>
        <taxon>Bacteria</taxon>
        <taxon>Pseudomonadati</taxon>
        <taxon>Pseudomonadota</taxon>
        <taxon>Gammaproteobacteria</taxon>
        <taxon>Candidatus Competibacteraceae</taxon>
        <taxon>Candidatus Competibacter</taxon>
    </lineage>
</organism>
<sequence length="289" mass="32077">MNERRASSRPTWWSLTLCMGLTALGSSRAPAQAAAITATPVEHTRFEEVSDEAFARHWSLTAEDVTKYREYMNVEGRYFYAHLDPVMVLGIIETDPVKRGRYAEQYLKAERRRVSDQTGFASLVAATQLKWFGLEALFDFSKLPQAANSPGYWRARADRLGLATPPAFSPLPENPAQRDPATTVPPVTPQAGDTVDLLIDADCQEACYQKLNQVLKTPGVRVQLYGRGFKDTQGLLAWMEKWPVPAETRADAVARVAPRRFDPVIFGGLGNGKSPVALLRRQGAVRAKL</sequence>
<keyword evidence="4" id="KW-1185">Reference proteome</keyword>
<reference evidence="3" key="1">
    <citation type="submission" date="2013-07" db="EMBL/GenBank/DDBJ databases">
        <authorList>
            <person name="McIlroy S."/>
        </authorList>
    </citation>
    <scope>NUCLEOTIDE SEQUENCE [LARGE SCALE GENOMIC DNA]</scope>
    <source>
        <strain evidence="3">Run_A_D11</strain>
    </source>
</reference>
<evidence type="ECO:0000313" key="3">
    <source>
        <dbReference type="EMBL" id="CDI04793.1"/>
    </source>
</evidence>
<dbReference type="OrthoDB" id="8442378at2"/>
<accession>W6MEK9</accession>
<reference evidence="3" key="2">
    <citation type="submission" date="2014-03" db="EMBL/GenBank/DDBJ databases">
        <title>Candidatus Competibacter-lineage genomes retrieved from metagenomes reveal functional metabolic diversity.</title>
        <authorList>
            <person name="McIlroy S.J."/>
            <person name="Albertsen M."/>
            <person name="Andresen E.K."/>
            <person name="Saunders A.M."/>
            <person name="Kristiansen R."/>
            <person name="Stokholm-Bjerregaard M."/>
            <person name="Nielsen K.L."/>
            <person name="Nielsen P.H."/>
        </authorList>
    </citation>
    <scope>NUCLEOTIDE SEQUENCE</scope>
    <source>
        <strain evidence="3">Run_A_D11</strain>
    </source>
</reference>
<keyword evidence="2" id="KW-0732">Signal</keyword>
<dbReference type="Proteomes" id="UP000035760">
    <property type="component" value="Unassembled WGS sequence"/>
</dbReference>